<proteinExistence type="predicted"/>
<dbReference type="RefSeq" id="WP_155692898.1">
    <property type="nucleotide sequence ID" value="NZ_WKKC01000029.1"/>
</dbReference>
<organism evidence="1 2">
    <name type="scientific">Lactobacillus johnsonii</name>
    <dbReference type="NCBI Taxonomy" id="33959"/>
    <lineage>
        <taxon>Bacteria</taxon>
        <taxon>Bacillati</taxon>
        <taxon>Bacillota</taxon>
        <taxon>Bacilli</taxon>
        <taxon>Lactobacillales</taxon>
        <taxon>Lactobacillaceae</taxon>
        <taxon>Lactobacillus</taxon>
    </lineage>
</organism>
<gene>
    <name evidence="1" type="ORF">GJU95_08705</name>
</gene>
<accession>A0A9X4X9R3</accession>
<dbReference type="InterPro" id="IPR044929">
    <property type="entry name" value="DNA/RNA_non-sp_Endonuclease_sf"/>
</dbReference>
<dbReference type="AlphaFoldDB" id="A0A9X4X9R3"/>
<comment type="caution">
    <text evidence="1">The sequence shown here is derived from an EMBL/GenBank/DDBJ whole genome shotgun (WGS) entry which is preliminary data.</text>
</comment>
<name>A0A9X4X9R3_LACJH</name>
<reference evidence="1 2" key="1">
    <citation type="submission" date="2019-11" db="EMBL/GenBank/DDBJ databases">
        <title>Gastrointestinal microbiota of Peromyscus leucopus.</title>
        <authorList>
            <person name="Milovic A."/>
            <person name="Bassam K."/>
            <person name="Barbour A.G."/>
        </authorList>
    </citation>
    <scope>NUCLEOTIDE SEQUENCE [LARGE SCALE GENOMIC DNA]</scope>
    <source>
        <strain evidence="1 2">LL8</strain>
    </source>
</reference>
<dbReference type="EMBL" id="WKKC01000029">
    <property type="protein sequence ID" value="MTE03841.1"/>
    <property type="molecule type" value="Genomic_DNA"/>
</dbReference>
<evidence type="ECO:0000313" key="2">
    <source>
        <dbReference type="Proteomes" id="UP000488295"/>
    </source>
</evidence>
<dbReference type="Gene3D" id="3.40.570.10">
    <property type="entry name" value="Extracellular Endonuclease, subunit A"/>
    <property type="match status" value="1"/>
</dbReference>
<protein>
    <submittedName>
        <fullName evidence="1">Uncharacterized protein</fullName>
    </submittedName>
</protein>
<sequence length="240" mass="28645">MQISEKDIKKYLKVKDNFENVRQLQSYDLAFQKENYFWIVGTCHKNNVKNQNNIIRAVLSYNENTIKLKNQRKKIKKKYKPLDCGHLLAVELINYLNICDMCKKELVVSECNLFPQFPRANRNKKENIGQARFENWLRAYIENNKTDKIYYEVEKIYRDNSSKSGISIGTRLLAYKNNAPNNEKLECRPNKELKLPFHVFIPNYEIESDNIDGFKDKYCTEDLERRKIDIYHDARRVLKS</sequence>
<evidence type="ECO:0000313" key="1">
    <source>
        <dbReference type="EMBL" id="MTE03841.1"/>
    </source>
</evidence>
<dbReference type="Proteomes" id="UP000488295">
    <property type="component" value="Unassembled WGS sequence"/>
</dbReference>